<protein>
    <submittedName>
        <fullName evidence="6">Branched-chain amino acid transport system ATP-binding protein</fullName>
    </submittedName>
</protein>
<evidence type="ECO:0000256" key="1">
    <source>
        <dbReference type="ARBA" id="ARBA00022448"/>
    </source>
</evidence>
<keyword evidence="2" id="KW-0547">Nucleotide-binding</keyword>
<reference evidence="7" key="1">
    <citation type="submission" date="2016-10" db="EMBL/GenBank/DDBJ databases">
        <authorList>
            <person name="Varghese N."/>
            <person name="Submissions S."/>
        </authorList>
    </citation>
    <scope>NUCLEOTIDE SEQUENCE [LARGE SCALE GENOMIC DNA]</scope>
    <source>
        <strain evidence="7">DSM 45421</strain>
    </source>
</reference>
<name>A0A1G6S1L5_9ACTN</name>
<feature type="compositionally biased region" description="Polar residues" evidence="4">
    <location>
        <begin position="340"/>
        <end position="350"/>
    </location>
</feature>
<dbReference type="PANTHER" id="PTHR45772">
    <property type="entry name" value="CONSERVED COMPONENT OF ABC TRANSPORTER FOR NATURAL AMINO ACIDS-RELATED"/>
    <property type="match status" value="1"/>
</dbReference>
<feature type="domain" description="ABC transporter" evidence="5">
    <location>
        <begin position="59"/>
        <end position="305"/>
    </location>
</feature>
<organism evidence="6 7">
    <name type="scientific">Geodermatophilus telluris</name>
    <dbReference type="NCBI Taxonomy" id="1190417"/>
    <lineage>
        <taxon>Bacteria</taxon>
        <taxon>Bacillati</taxon>
        <taxon>Actinomycetota</taxon>
        <taxon>Actinomycetes</taxon>
        <taxon>Geodermatophilales</taxon>
        <taxon>Geodermatophilaceae</taxon>
        <taxon>Geodermatophilus</taxon>
    </lineage>
</organism>
<dbReference type="SMART" id="SM00382">
    <property type="entry name" value="AAA"/>
    <property type="match status" value="1"/>
</dbReference>
<feature type="region of interest" description="Disordered" evidence="4">
    <location>
        <begin position="329"/>
        <end position="350"/>
    </location>
</feature>
<feature type="region of interest" description="Disordered" evidence="4">
    <location>
        <begin position="1"/>
        <end position="35"/>
    </location>
</feature>
<evidence type="ECO:0000256" key="4">
    <source>
        <dbReference type="SAM" id="MobiDB-lite"/>
    </source>
</evidence>
<dbReference type="EMBL" id="FMZF01000005">
    <property type="protein sequence ID" value="SDD10085.1"/>
    <property type="molecule type" value="Genomic_DNA"/>
</dbReference>
<dbReference type="GO" id="GO:0005524">
    <property type="term" value="F:ATP binding"/>
    <property type="evidence" value="ECO:0007669"/>
    <property type="project" value="UniProtKB-KW"/>
</dbReference>
<dbReference type="InterPro" id="IPR032823">
    <property type="entry name" value="BCA_ABC_TP_C"/>
</dbReference>
<dbReference type="PROSITE" id="PS00211">
    <property type="entry name" value="ABC_TRANSPORTER_1"/>
    <property type="match status" value="1"/>
</dbReference>
<evidence type="ECO:0000259" key="5">
    <source>
        <dbReference type="PROSITE" id="PS50893"/>
    </source>
</evidence>
<dbReference type="InterPro" id="IPR003439">
    <property type="entry name" value="ABC_transporter-like_ATP-bd"/>
</dbReference>
<dbReference type="PROSITE" id="PS50893">
    <property type="entry name" value="ABC_TRANSPORTER_2"/>
    <property type="match status" value="1"/>
</dbReference>
<keyword evidence="7" id="KW-1185">Reference proteome</keyword>
<evidence type="ECO:0000313" key="6">
    <source>
        <dbReference type="EMBL" id="SDD10085.1"/>
    </source>
</evidence>
<evidence type="ECO:0000256" key="3">
    <source>
        <dbReference type="ARBA" id="ARBA00022840"/>
    </source>
</evidence>
<dbReference type="STRING" id="1190417.SAMN05660690_3386"/>
<dbReference type="CDD" id="cd03219">
    <property type="entry name" value="ABC_Mj1267_LivG_branched"/>
    <property type="match status" value="1"/>
</dbReference>
<dbReference type="InterPro" id="IPR027417">
    <property type="entry name" value="P-loop_NTPase"/>
</dbReference>
<dbReference type="AlphaFoldDB" id="A0A1G6S1L5"/>
<dbReference type="FunFam" id="3.40.50.300:FF:000421">
    <property type="entry name" value="Branched-chain amino acid ABC transporter ATP-binding protein"/>
    <property type="match status" value="1"/>
</dbReference>
<dbReference type="Pfam" id="PF00005">
    <property type="entry name" value="ABC_tran"/>
    <property type="match status" value="1"/>
</dbReference>
<dbReference type="SUPFAM" id="SSF52540">
    <property type="entry name" value="P-loop containing nucleoside triphosphate hydrolases"/>
    <property type="match status" value="1"/>
</dbReference>
<dbReference type="InterPro" id="IPR017871">
    <property type="entry name" value="ABC_transporter-like_CS"/>
</dbReference>
<dbReference type="Pfam" id="PF12399">
    <property type="entry name" value="BCA_ABC_TP_C"/>
    <property type="match status" value="1"/>
</dbReference>
<proteinExistence type="predicted"/>
<feature type="compositionally biased region" description="Polar residues" evidence="4">
    <location>
        <begin position="7"/>
        <end position="18"/>
    </location>
</feature>
<evidence type="ECO:0000313" key="7">
    <source>
        <dbReference type="Proteomes" id="UP000199416"/>
    </source>
</evidence>
<dbReference type="GO" id="GO:0016887">
    <property type="term" value="F:ATP hydrolysis activity"/>
    <property type="evidence" value="ECO:0007669"/>
    <property type="project" value="InterPro"/>
</dbReference>
<dbReference type="Proteomes" id="UP000199416">
    <property type="component" value="Unassembled WGS sequence"/>
</dbReference>
<dbReference type="RefSeq" id="WP_245692314.1">
    <property type="nucleotide sequence ID" value="NZ_FMZF01000005.1"/>
</dbReference>
<dbReference type="PANTHER" id="PTHR45772:SF9">
    <property type="entry name" value="CONSERVED COMPONENT OF ABC TRANSPORTER FOR NATURAL AMINO ACIDS"/>
    <property type="match status" value="1"/>
</dbReference>
<gene>
    <name evidence="6" type="ORF">SAMN05660690_3386</name>
</gene>
<sequence>MPAENTPAGNTPAANTPSGAHAASLEKGGTHRAAPQRLAQAALRDVPWEVGVAKPDPVVVVENVTRTFGGLTAVSVDRLEIQRGGITGLIGPNGAGKTTLFNLLTGFDQPNTGTWSFDGRPLGKLAPHQVARLGVVRTFQLTKALSRLTVLQNMLLGAQGQKGESFLRALVPGSWRNQERANTDKAMDLLRRFKLDAKKDEFAGTLSGGQRKLLEMARALMSDPQVVMLDEPMAGVNPALTQSLLGHVKDLREEGMTVIFVEHDMDVVRDISDWVVVMAAGRVIAEGPPESISQNQAVVDAYLGAHHDAPLTVEEEDRVLAQAEAQIAAEEHGGGEVIGSDTTSTGKDGR</sequence>
<accession>A0A1G6S1L5</accession>
<dbReference type="GO" id="GO:0005886">
    <property type="term" value="C:plasma membrane"/>
    <property type="evidence" value="ECO:0007669"/>
    <property type="project" value="TreeGrafter"/>
</dbReference>
<dbReference type="Gene3D" id="3.40.50.300">
    <property type="entry name" value="P-loop containing nucleotide triphosphate hydrolases"/>
    <property type="match status" value="1"/>
</dbReference>
<dbReference type="InterPro" id="IPR051120">
    <property type="entry name" value="ABC_AA/LPS_Transport"/>
</dbReference>
<keyword evidence="3 6" id="KW-0067">ATP-binding</keyword>
<evidence type="ECO:0000256" key="2">
    <source>
        <dbReference type="ARBA" id="ARBA00022741"/>
    </source>
</evidence>
<keyword evidence="1" id="KW-0813">Transport</keyword>
<dbReference type="InterPro" id="IPR003593">
    <property type="entry name" value="AAA+_ATPase"/>
</dbReference>